<evidence type="ECO:0000256" key="2">
    <source>
        <dbReference type="ARBA" id="ARBA00022840"/>
    </source>
</evidence>
<dbReference type="SMART" id="SM00534">
    <property type="entry name" value="MUTSac"/>
    <property type="match status" value="1"/>
</dbReference>
<keyword evidence="1" id="KW-0547">Nucleotide-binding</keyword>
<evidence type="ECO:0000313" key="5">
    <source>
        <dbReference type="EMBL" id="MBM7128698.1"/>
    </source>
</evidence>
<dbReference type="InterPro" id="IPR027417">
    <property type="entry name" value="P-loop_NTPase"/>
</dbReference>
<dbReference type="InterPro" id="IPR045076">
    <property type="entry name" value="MutS"/>
</dbReference>
<dbReference type="SUPFAM" id="SSF52540">
    <property type="entry name" value="P-loop containing nucleoside triphosphate hydrolases"/>
    <property type="match status" value="1"/>
</dbReference>
<accession>A0ABS2KCV3</accession>
<evidence type="ECO:0000256" key="3">
    <source>
        <dbReference type="ARBA" id="ARBA00023125"/>
    </source>
</evidence>
<protein>
    <submittedName>
        <fullName evidence="5">DNA mismatch repair protein MutS</fullName>
    </submittedName>
</protein>
<keyword evidence="3" id="KW-0238">DNA-binding</keyword>
<dbReference type="Proteomes" id="UP001430193">
    <property type="component" value="Unassembled WGS sequence"/>
</dbReference>
<sequence>MNDATTLDAAPFVSILFAGQDADTVGETSQMPECFHDLNLDQIVTAITTGKEDYRLAPFFYATARSLDEVAYRQEVMQDLERHELMAAIGVFASSMKALRDQLTQREKLHYRYERERWLIGAISLYGAAVERLVQDLHRERPRSRGLCAWMGYLTQYVRSDGFAQRLSAARSLIDALSAIRYGLHINGRAITVRACEGEVDASEAIEKTFAKFSQGVSKTYLAHFSRGPGLDHIDAQILERVALLQPEVFLELETFGQENEQFQDETVNRFDREIQFYVAYLNHIDRFRARYLPFCYPRLSDTDKEVASLESFDLALANRLIRDNARVICNDFSLSDVERLLVVSGPNQGGKTTFARMFGQMHWLAALGCAVPGKEANLFFFDRLLTHFEKEEDISNLRGKLKDDLVRIHHILDQATDRSIVIINEIFASTTLDDAMFLGKKIMSRLSQLDVIGVCVTFLTDLASYGDMTVSMTSTLDPKDPTIRTFKVERRLADGLAYALAIAEKYRVTYDWLVRRIGI</sequence>
<evidence type="ECO:0000256" key="1">
    <source>
        <dbReference type="ARBA" id="ARBA00022741"/>
    </source>
</evidence>
<evidence type="ECO:0000259" key="4">
    <source>
        <dbReference type="SMART" id="SM00534"/>
    </source>
</evidence>
<dbReference type="InterPro" id="IPR000432">
    <property type="entry name" value="DNA_mismatch_repair_MutS_C"/>
</dbReference>
<dbReference type="EMBL" id="JADIKF010000035">
    <property type="protein sequence ID" value="MBM7128698.1"/>
    <property type="molecule type" value="Genomic_DNA"/>
</dbReference>
<keyword evidence="6" id="KW-1185">Reference proteome</keyword>
<dbReference type="PANTHER" id="PTHR11361:SF34">
    <property type="entry name" value="DNA MISMATCH REPAIR PROTEIN MSH1, MITOCHONDRIAL"/>
    <property type="match status" value="1"/>
</dbReference>
<keyword evidence="2" id="KW-0067">ATP-binding</keyword>
<comment type="caution">
    <text evidence="5">The sequence shown here is derived from an EMBL/GenBank/DDBJ whole genome shotgun (WGS) entry which is preliminary data.</text>
</comment>
<dbReference type="PANTHER" id="PTHR11361">
    <property type="entry name" value="DNA MISMATCH REPAIR PROTEIN MUTS FAMILY MEMBER"/>
    <property type="match status" value="1"/>
</dbReference>
<dbReference type="RefSeq" id="WP_204630320.1">
    <property type="nucleotide sequence ID" value="NZ_BSOC01000006.1"/>
</dbReference>
<name>A0ABS2KCV3_9GAMM</name>
<reference evidence="5" key="1">
    <citation type="submission" date="2020-10" db="EMBL/GenBank/DDBJ databases">
        <title>Phylogeny of dyella-like bacteria.</title>
        <authorList>
            <person name="Fu J."/>
        </authorList>
    </citation>
    <scope>NUCLEOTIDE SEQUENCE</scope>
    <source>
        <strain evidence="5">DHON07</strain>
    </source>
</reference>
<gene>
    <name evidence="5" type="ORF">ISS99_04100</name>
</gene>
<proteinExistence type="predicted"/>
<dbReference type="Pfam" id="PF00488">
    <property type="entry name" value="MutS_V"/>
    <property type="match status" value="1"/>
</dbReference>
<evidence type="ECO:0000313" key="6">
    <source>
        <dbReference type="Proteomes" id="UP001430193"/>
    </source>
</evidence>
<dbReference type="Gene3D" id="3.40.50.300">
    <property type="entry name" value="P-loop containing nucleotide triphosphate hydrolases"/>
    <property type="match status" value="1"/>
</dbReference>
<feature type="domain" description="DNA mismatch repair proteins mutS family" evidence="4">
    <location>
        <begin position="339"/>
        <end position="512"/>
    </location>
</feature>
<organism evidence="5 6">
    <name type="scientific">Dyella mobilis</name>
    <dbReference type="NCBI Taxonomy" id="1849582"/>
    <lineage>
        <taxon>Bacteria</taxon>
        <taxon>Pseudomonadati</taxon>
        <taxon>Pseudomonadota</taxon>
        <taxon>Gammaproteobacteria</taxon>
        <taxon>Lysobacterales</taxon>
        <taxon>Rhodanobacteraceae</taxon>
        <taxon>Dyella</taxon>
    </lineage>
</organism>